<proteinExistence type="predicted"/>
<protein>
    <recommendedName>
        <fullName evidence="1">ExoI SH3-like domain-containing protein</fullName>
    </recommendedName>
</protein>
<feature type="non-terminal residue" evidence="2">
    <location>
        <position position="276"/>
    </location>
</feature>
<dbReference type="InterPro" id="IPR036397">
    <property type="entry name" value="RNaseH_sf"/>
</dbReference>
<organism evidence="2">
    <name type="scientific">marine metagenome</name>
    <dbReference type="NCBI Taxonomy" id="408172"/>
    <lineage>
        <taxon>unclassified sequences</taxon>
        <taxon>metagenomes</taxon>
        <taxon>ecological metagenomes</taxon>
    </lineage>
</organism>
<name>A0A382CE53_9ZZZZ</name>
<dbReference type="GO" id="GO:0003676">
    <property type="term" value="F:nucleic acid binding"/>
    <property type="evidence" value="ECO:0007669"/>
    <property type="project" value="InterPro"/>
</dbReference>
<dbReference type="Gene3D" id="3.30.420.10">
    <property type="entry name" value="Ribonuclease H-like superfamily/Ribonuclease H"/>
    <property type="match status" value="1"/>
</dbReference>
<dbReference type="InterPro" id="IPR034747">
    <property type="entry name" value="EXOI_SH3"/>
</dbReference>
<evidence type="ECO:0000313" key="2">
    <source>
        <dbReference type="EMBL" id="SVB23971.1"/>
    </source>
</evidence>
<evidence type="ECO:0000259" key="1">
    <source>
        <dbReference type="PROSITE" id="PS51784"/>
    </source>
</evidence>
<dbReference type="EMBL" id="UINC01033929">
    <property type="protein sequence ID" value="SVB23971.1"/>
    <property type="molecule type" value="Genomic_DNA"/>
</dbReference>
<reference evidence="2" key="1">
    <citation type="submission" date="2018-05" db="EMBL/GenBank/DDBJ databases">
        <authorList>
            <person name="Lanie J.A."/>
            <person name="Ng W.-L."/>
            <person name="Kazmierczak K.M."/>
            <person name="Andrzejewski T.M."/>
            <person name="Davidsen T.M."/>
            <person name="Wayne K.J."/>
            <person name="Tettelin H."/>
            <person name="Glass J.I."/>
            <person name="Rusch D."/>
            <person name="Podicherti R."/>
            <person name="Tsui H.-C.T."/>
            <person name="Winkler M.E."/>
        </authorList>
    </citation>
    <scope>NUCLEOTIDE SEQUENCE</scope>
</reference>
<feature type="domain" description="ExoI SH3-like" evidence="1">
    <location>
        <begin position="197"/>
        <end position="276"/>
    </location>
</feature>
<dbReference type="SUPFAM" id="SSF53098">
    <property type="entry name" value="Ribonuclease H-like"/>
    <property type="match status" value="1"/>
</dbReference>
<dbReference type="InterPro" id="IPR012337">
    <property type="entry name" value="RNaseH-like_sf"/>
</dbReference>
<gene>
    <name evidence="2" type="ORF">METZ01_LOCUS176825</name>
</gene>
<dbReference type="AlphaFoldDB" id="A0A382CE53"/>
<sequence length="276" mass="31803">MNLAIWDIESSSAITDFGSIIEIGGILVDENFKEKDRFNLRCRLPEGEIPQAMALIVNKTTVDQLTKVNLSHYQMLGEIERIFTLWGKKWGPTIFLGWSNIGFDDEMLRKEFFKGIRYPYITNASPNKRHDGINIARGAYALDPNVLETEINAKNNPVFKLESLSRMNGFDSSDAHSAFFDATLTMKILKLIKDKQPNTWDMFLRTASRADTETIFQKENIITLNEYFYGKSRLYLCAPLHPKHCIHPIYKWGQAVDLRVDVEPLFKMSINELKIE</sequence>
<accession>A0A382CE53</accession>
<dbReference type="PROSITE" id="PS51784">
    <property type="entry name" value="EXOI_SH3"/>
    <property type="match status" value="1"/>
</dbReference>